<feature type="compositionally biased region" description="Low complexity" evidence="1">
    <location>
        <begin position="22"/>
        <end position="31"/>
    </location>
</feature>
<dbReference type="VEuPathDB" id="ToxoDB:TGP89_288945"/>
<evidence type="ECO:0000313" key="3">
    <source>
        <dbReference type="Proteomes" id="UP000028828"/>
    </source>
</evidence>
<sequence length="1263" mass="137065">MAFSQQARPLRGTAPHVGISQGTANGENGTEGTSGQWLLEWFPGFDIPIGLEGRAYLRRLLNHRRAEDPAACEALLAAHGIKLGRGVPGHTSNWGSMKVKELLHAAYLLGCWSAVERLCINFCQANGLKTEWIQELKAKGGRQSVTLANLQNYRKRFRDREKKRGQQQADPLPHSLVSPAETKESRITSGKHFEATSFLSRLEESSEQEAVIPSGQPDTPTSTTQAGTGKQGNRYVPSQPVSSSPAVFPCLGRSVGEGCFDSSTTVEEEAEHYLHPLDSFVHRGNQASPDVRERHLMESSGSGPIPHLLPSPEYESLGVPRRPQTKKRGSRGRITTSTRGKRKRSQANLMPRPAEMTEVTYTPTANIQNLQGSDETVQMQGKHNQKPCYFHQTPEPLESIHTHINSGKAGVVAPPLQALPQVMGQTTEPAPSNKVQWLPETNSPPSSSFLLLSYGEGERRFHLPQTQIYHENCFPPCINSNHPSSARDTSLTGCRLPIDRTNPNHPVESARLDTPCQESSTINLRQQVSPLKERSLNPAKTRERSCSSDSWRSGSSWSQSSQASSYSTCTTSTSSEEGDLSTPCSLGSWKQTNRKRRIAHQVNFAGKKPRHHQSFLSGEELRREETQPSSTIALVASSGSAVNSVVQKHQYSLPAVHQADTKTTAELYGASAIQSAYCSDNDAPQARLSKDTFPPDTASGVSCSSYESSKDPPYGLQAAPSSDVPSLAERHTNRGVPNENDSFFSRTPALFSCDIESPLTQDGGVMATSASLLEATHPLAGREKTCIGRTGHTRDASGDQLTSSVPLSPLVSQRTVSVSLQEPRPHKGPPEGLAGLREGDFRSDTQHCFPPQSEFQESVHVPHFSVTSELKTIGGVGLSAGYYRPSLMTAQLLNPQCQSFERHAFPAARPNTDSGRLQEIRCNFGSRRHFPQHSSTVRYDSTCALNSNTSSQGHAKMKQSPFDVQTIPAFECGESGGAKHASEGCLMSPAKSGRGRIQQETCDNEYGATIQEATSSVHGAAQTKNHSGMLKCGSWESNLNSGQPAPRKGGAELCFLGPQISSCARSFEAHLQGTASEPLHLAGERTESSPAPDTVPELVKCRRRIIPDVPLIVDRDATAVSEEATDSIHPVEEVECSGRKGGLQHGSMIPLSSPTCNEGDSTLPFSMEFKESSYSVSCGRSRATPGWKLLPARCASVKTPAGVRKIVEAHTPETGGSLRRHTRELQGSHSSDCSRLLETRYQFCCGDPGQPATVHLTVSSHFI</sequence>
<feature type="compositionally biased region" description="Polar residues" evidence="1">
    <location>
        <begin position="216"/>
        <end position="228"/>
    </location>
</feature>
<feature type="compositionally biased region" description="Polar residues" evidence="1">
    <location>
        <begin position="516"/>
        <end position="529"/>
    </location>
</feature>
<protein>
    <submittedName>
        <fullName evidence="2">Uncharacterized protein</fullName>
    </submittedName>
</protein>
<dbReference type="Proteomes" id="UP000028828">
    <property type="component" value="Unassembled WGS sequence"/>
</dbReference>
<feature type="region of interest" description="Disordered" evidence="1">
    <location>
        <begin position="290"/>
        <end position="348"/>
    </location>
</feature>
<accession>A0A086JLH6</accession>
<feature type="region of interest" description="Disordered" evidence="1">
    <location>
        <begin position="202"/>
        <end position="243"/>
    </location>
</feature>
<reference evidence="2 3" key="1">
    <citation type="submission" date="2014-03" db="EMBL/GenBank/DDBJ databases">
        <authorList>
            <person name="Sibley D."/>
            <person name="Venepally P."/>
            <person name="Karamycheva S."/>
            <person name="Hadjithomas M."/>
            <person name="Khan A."/>
            <person name="Brunk B."/>
            <person name="Roos D."/>
            <person name="Caler E."/>
            <person name="Lorenzi H."/>
        </authorList>
    </citation>
    <scope>NUCLEOTIDE SEQUENCE [LARGE SCALE GENOMIC DNA]</scope>
    <source>
        <strain evidence="3">p89</strain>
    </source>
</reference>
<dbReference type="EMBL" id="AEYI02001798">
    <property type="protein sequence ID" value="KFG32994.1"/>
    <property type="molecule type" value="Genomic_DNA"/>
</dbReference>
<feature type="region of interest" description="Disordered" evidence="1">
    <location>
        <begin position="1"/>
        <end position="31"/>
    </location>
</feature>
<name>A0A086JLH6_TOXGO</name>
<dbReference type="AlphaFoldDB" id="A0A086JLH6"/>
<proteinExistence type="predicted"/>
<gene>
    <name evidence="2" type="ORF">TGP89_288945</name>
</gene>
<feature type="region of interest" description="Disordered" evidence="1">
    <location>
        <begin position="687"/>
        <end position="741"/>
    </location>
</feature>
<evidence type="ECO:0000256" key="1">
    <source>
        <dbReference type="SAM" id="MobiDB-lite"/>
    </source>
</evidence>
<comment type="caution">
    <text evidence="2">The sequence shown here is derived from an EMBL/GenBank/DDBJ whole genome shotgun (WGS) entry which is preliminary data.</text>
</comment>
<feature type="region of interest" description="Disordered" evidence="1">
    <location>
        <begin position="484"/>
        <end position="588"/>
    </location>
</feature>
<evidence type="ECO:0000313" key="2">
    <source>
        <dbReference type="EMBL" id="KFG32994.1"/>
    </source>
</evidence>
<feature type="compositionally biased region" description="Low complexity" evidence="1">
    <location>
        <begin position="547"/>
        <end position="575"/>
    </location>
</feature>
<feature type="region of interest" description="Disordered" evidence="1">
    <location>
        <begin position="157"/>
        <end position="189"/>
    </location>
</feature>
<organism evidence="2 3">
    <name type="scientific">Toxoplasma gondii p89</name>
    <dbReference type="NCBI Taxonomy" id="943119"/>
    <lineage>
        <taxon>Eukaryota</taxon>
        <taxon>Sar</taxon>
        <taxon>Alveolata</taxon>
        <taxon>Apicomplexa</taxon>
        <taxon>Conoidasida</taxon>
        <taxon>Coccidia</taxon>
        <taxon>Eucoccidiorida</taxon>
        <taxon>Eimeriorina</taxon>
        <taxon>Sarcocystidae</taxon>
        <taxon>Toxoplasma</taxon>
    </lineage>
</organism>
<feature type="compositionally biased region" description="Basic and acidic residues" evidence="1">
    <location>
        <begin position="531"/>
        <end position="546"/>
    </location>
</feature>
<dbReference type="OrthoDB" id="365750at2759"/>